<dbReference type="EnsemblPlants" id="OB05G29210.1">
    <property type="protein sequence ID" value="OB05G29210.1"/>
    <property type="gene ID" value="OB05G29210"/>
</dbReference>
<organism evidence="1">
    <name type="scientific">Oryza brachyantha</name>
    <name type="common">malo sina</name>
    <dbReference type="NCBI Taxonomy" id="4533"/>
    <lineage>
        <taxon>Eukaryota</taxon>
        <taxon>Viridiplantae</taxon>
        <taxon>Streptophyta</taxon>
        <taxon>Embryophyta</taxon>
        <taxon>Tracheophyta</taxon>
        <taxon>Spermatophyta</taxon>
        <taxon>Magnoliopsida</taxon>
        <taxon>Liliopsida</taxon>
        <taxon>Poales</taxon>
        <taxon>Poaceae</taxon>
        <taxon>BOP clade</taxon>
        <taxon>Oryzoideae</taxon>
        <taxon>Oryzeae</taxon>
        <taxon>Oryzinae</taxon>
        <taxon>Oryza</taxon>
    </lineage>
</organism>
<dbReference type="HOGENOM" id="CLU_3056652_0_0_1"/>
<dbReference type="Proteomes" id="UP000006038">
    <property type="component" value="Chromosome 5"/>
</dbReference>
<reference evidence="1" key="2">
    <citation type="submission" date="2013-04" db="UniProtKB">
        <authorList>
            <consortium name="EnsemblPlants"/>
        </authorList>
    </citation>
    <scope>IDENTIFICATION</scope>
</reference>
<dbReference type="Gramene" id="OB05G29210.1">
    <property type="protein sequence ID" value="OB05G29210.1"/>
    <property type="gene ID" value="OB05G29210"/>
</dbReference>
<protein>
    <submittedName>
        <fullName evidence="1">Uncharacterized protein</fullName>
    </submittedName>
</protein>
<evidence type="ECO:0000313" key="1">
    <source>
        <dbReference type="EnsemblPlants" id="OB05G29210.1"/>
    </source>
</evidence>
<reference evidence="1" key="1">
    <citation type="journal article" date="2013" name="Nat. Commun.">
        <title>Whole-genome sequencing of Oryza brachyantha reveals mechanisms underlying Oryza genome evolution.</title>
        <authorList>
            <person name="Chen J."/>
            <person name="Huang Q."/>
            <person name="Gao D."/>
            <person name="Wang J."/>
            <person name="Lang Y."/>
            <person name="Liu T."/>
            <person name="Li B."/>
            <person name="Bai Z."/>
            <person name="Luis Goicoechea J."/>
            <person name="Liang C."/>
            <person name="Chen C."/>
            <person name="Zhang W."/>
            <person name="Sun S."/>
            <person name="Liao Y."/>
            <person name="Zhang X."/>
            <person name="Yang L."/>
            <person name="Song C."/>
            <person name="Wang M."/>
            <person name="Shi J."/>
            <person name="Liu G."/>
            <person name="Liu J."/>
            <person name="Zhou H."/>
            <person name="Zhou W."/>
            <person name="Yu Q."/>
            <person name="An N."/>
            <person name="Chen Y."/>
            <person name="Cai Q."/>
            <person name="Wang B."/>
            <person name="Liu B."/>
            <person name="Min J."/>
            <person name="Huang Y."/>
            <person name="Wu H."/>
            <person name="Li Z."/>
            <person name="Zhang Y."/>
            <person name="Yin Y."/>
            <person name="Song W."/>
            <person name="Jiang J."/>
            <person name="Jackson S.A."/>
            <person name="Wing R.A."/>
            <person name="Wang J."/>
            <person name="Chen M."/>
        </authorList>
    </citation>
    <scope>NUCLEOTIDE SEQUENCE [LARGE SCALE GENOMIC DNA]</scope>
    <source>
        <strain evidence="1">cv. IRGC 101232</strain>
    </source>
</reference>
<dbReference type="AlphaFoldDB" id="J3M8J7"/>
<sequence length="54" mass="5817">KVLESSILPAELNFFLVGWKLQLAGSKHSDLSSSSRALHVPGVVSLLVSVSWIL</sequence>
<name>J3M8J7_ORYBR</name>
<proteinExistence type="predicted"/>
<evidence type="ECO:0000313" key="2">
    <source>
        <dbReference type="Proteomes" id="UP000006038"/>
    </source>
</evidence>
<keyword evidence="2" id="KW-1185">Reference proteome</keyword>
<accession>J3M8J7</accession>